<comment type="cofactor">
    <cofactor evidence="13">
        <name>Zn(2+)</name>
        <dbReference type="ChEBI" id="CHEBI:29105"/>
    </cofactor>
    <text evidence="13">Binds 1 zinc ion per subunit.</text>
</comment>
<dbReference type="Pfam" id="PF06480">
    <property type="entry name" value="FtsH_ext"/>
    <property type="match status" value="1"/>
</dbReference>
<feature type="transmembrane region" description="Helical" evidence="13">
    <location>
        <begin position="118"/>
        <end position="140"/>
    </location>
</feature>
<evidence type="ECO:0000259" key="17">
    <source>
        <dbReference type="SMART" id="SM00382"/>
    </source>
</evidence>
<dbReference type="Pfam" id="PF17862">
    <property type="entry name" value="AAA_lid_3"/>
    <property type="match status" value="1"/>
</dbReference>
<dbReference type="Gene3D" id="1.10.8.60">
    <property type="match status" value="1"/>
</dbReference>
<comment type="subcellular location">
    <subcellularLocation>
        <location evidence="13">Cell membrane</location>
        <topology evidence="13">Multi-pass membrane protein</topology>
        <orientation evidence="13">Cytoplasmic side</orientation>
    </subcellularLocation>
    <subcellularLocation>
        <location evidence="1">Membrane</location>
    </subcellularLocation>
</comment>
<evidence type="ECO:0000256" key="13">
    <source>
        <dbReference type="HAMAP-Rule" id="MF_01458"/>
    </source>
</evidence>
<dbReference type="PROSITE" id="PS00674">
    <property type="entry name" value="AAA"/>
    <property type="match status" value="1"/>
</dbReference>
<feature type="coiled-coil region" evidence="15">
    <location>
        <begin position="380"/>
        <end position="407"/>
    </location>
</feature>
<comment type="similarity">
    <text evidence="14">Belongs to the AAA ATPase family.</text>
</comment>
<dbReference type="Pfam" id="PF00004">
    <property type="entry name" value="AAA"/>
    <property type="match status" value="1"/>
</dbReference>
<comment type="similarity">
    <text evidence="2 13">In the C-terminal section; belongs to the peptidase M41 family.</text>
</comment>
<evidence type="ECO:0000256" key="3">
    <source>
        <dbReference type="ARBA" id="ARBA00022670"/>
    </source>
</evidence>
<feature type="compositionally biased region" description="Basic and acidic residues" evidence="16">
    <location>
        <begin position="627"/>
        <end position="656"/>
    </location>
</feature>
<keyword evidence="8 13" id="KW-0862">Zinc</keyword>
<keyword evidence="10 13" id="KW-1133">Transmembrane helix</keyword>
<keyword evidence="15" id="KW-0175">Coiled coil</keyword>
<keyword evidence="9 13" id="KW-0067">ATP-binding</keyword>
<feature type="transmembrane region" description="Helical" evidence="13">
    <location>
        <begin position="12"/>
        <end position="33"/>
    </location>
</feature>
<evidence type="ECO:0000256" key="16">
    <source>
        <dbReference type="SAM" id="MobiDB-lite"/>
    </source>
</evidence>
<dbReference type="EC" id="3.4.24.-" evidence="13"/>
<feature type="binding site" evidence="13">
    <location>
        <position position="433"/>
    </location>
    <ligand>
        <name>Zn(2+)</name>
        <dbReference type="ChEBI" id="CHEBI:29105"/>
        <note>catalytic</note>
    </ligand>
</feature>
<accession>A0ABT1RLW9</accession>
<evidence type="ECO:0000256" key="4">
    <source>
        <dbReference type="ARBA" id="ARBA00022692"/>
    </source>
</evidence>
<dbReference type="Gene3D" id="1.20.58.760">
    <property type="entry name" value="Peptidase M41"/>
    <property type="match status" value="1"/>
</dbReference>
<protein>
    <recommendedName>
        <fullName evidence="13">ATP-dependent zinc metalloprotease FtsH</fullName>
        <ecNumber evidence="13">3.4.24.-</ecNumber>
    </recommendedName>
</protein>
<feature type="binding site" evidence="13">
    <location>
        <position position="509"/>
    </location>
    <ligand>
        <name>Zn(2+)</name>
        <dbReference type="ChEBI" id="CHEBI:29105"/>
        <note>catalytic</note>
    </ligand>
</feature>
<evidence type="ECO:0000256" key="1">
    <source>
        <dbReference type="ARBA" id="ARBA00004370"/>
    </source>
</evidence>
<dbReference type="InterPro" id="IPR041569">
    <property type="entry name" value="AAA_lid_3"/>
</dbReference>
<feature type="compositionally biased region" description="Acidic residues" evidence="16">
    <location>
        <begin position="675"/>
        <end position="690"/>
    </location>
</feature>
<keyword evidence="11 13" id="KW-0482">Metalloprotease</keyword>
<keyword evidence="5 13" id="KW-0479">Metal-binding</keyword>
<keyword evidence="19" id="KW-1185">Reference proteome</keyword>
<feature type="compositionally biased region" description="Acidic residues" evidence="16">
    <location>
        <begin position="698"/>
        <end position="720"/>
    </location>
</feature>
<comment type="caution">
    <text evidence="18">The sequence shown here is derived from an EMBL/GenBank/DDBJ whole genome shotgun (WGS) entry which is preliminary data.</text>
</comment>
<keyword evidence="13" id="KW-1003">Cell membrane</keyword>
<evidence type="ECO:0000256" key="9">
    <source>
        <dbReference type="ARBA" id="ARBA00022840"/>
    </source>
</evidence>
<feature type="compositionally biased region" description="Basic and acidic residues" evidence="16">
    <location>
        <begin position="721"/>
        <end position="735"/>
    </location>
</feature>
<keyword evidence="3 13" id="KW-0645">Protease</keyword>
<sequence length="735" mass="82211">MPTREDGNLKRLSKNIGIYLIIFGLVLAMAWFYSSGSDKDAEKEVSFSTMAEYAADSQISEINITETKISATLKDDQQVYAYASNAIDLQWFNEKYVYPQIDAKTLKYKTDEPHKESIFITLLPTLIMIGALVFFFFIIMNQSGGGGKAMSFGKSKAKLQKDSDLRKVTFKDVAGLDEEKEELQEVVDFLRNPKKYNSLGARIPKGILLVGPPGTGKTYISKAAAGEAGVPFFTISGSDFVEMFVGVGASRVRDLFEQAKKNSPCIIFIDEIDAVGRKRGAGLGGGHDEREQTLNQLLVEMDGFGENMGIIILAATNRPDILDPALLRPGRFDRQVVIGVPDIKGREEIFKVHSRNKPLADEVDPKVLARRTPGFTPADIENMLNEAALLTARRNGLKIRMDEIEEAITKVIAGPEKKSRVISEEERKLTAFHEAGHAVVAHSLPKTDPVHQITIVPRGRAGGFTMILPKEDKYYGTKTTMREQIIHLLGGRVAEMLTLDDISTGASNDIMRATEIAKDMVTKYGFSDKLGPVNYSSSDEVFLGKDFSTRQNYSEETASEIDEEVKNIVEACFEEAKAILTEHLDKLNTVAEALLEIETLDGEQFELLYSGKMTAQELADDVLAKEDERREKNAAEAEEAARLLREQEEREAREAEEALNNMILDKEEEKNWVTDGEDEEDPDDDMPSEEELAKYDEDYFADDDEEIDETSEEETDDEEAEEKRKKASEEDKEEK</sequence>
<dbReference type="Proteomes" id="UP001524502">
    <property type="component" value="Unassembled WGS sequence"/>
</dbReference>
<comment type="subunit">
    <text evidence="13">Homohexamer.</text>
</comment>
<dbReference type="Pfam" id="PF01434">
    <property type="entry name" value="Peptidase_M41"/>
    <property type="match status" value="1"/>
</dbReference>
<dbReference type="InterPro" id="IPR037219">
    <property type="entry name" value="Peptidase_M41-like"/>
</dbReference>
<comment type="similarity">
    <text evidence="13">In the central section; belongs to the AAA ATPase family.</text>
</comment>
<evidence type="ECO:0000313" key="19">
    <source>
        <dbReference type="Proteomes" id="UP001524502"/>
    </source>
</evidence>
<evidence type="ECO:0000313" key="18">
    <source>
        <dbReference type="EMBL" id="MCQ4636167.1"/>
    </source>
</evidence>
<dbReference type="SMART" id="SM00382">
    <property type="entry name" value="AAA"/>
    <property type="match status" value="1"/>
</dbReference>
<reference evidence="18 19" key="1">
    <citation type="submission" date="2022-06" db="EMBL/GenBank/DDBJ databases">
        <title>Isolation of gut microbiota from human fecal samples.</title>
        <authorList>
            <person name="Pamer E.G."/>
            <person name="Barat B."/>
            <person name="Waligurski E."/>
            <person name="Medina S."/>
            <person name="Paddock L."/>
            <person name="Mostad J."/>
        </authorList>
    </citation>
    <scope>NUCLEOTIDE SEQUENCE [LARGE SCALE GENOMIC DNA]</scope>
    <source>
        <strain evidence="18 19">SL.3.17</strain>
    </source>
</reference>
<evidence type="ECO:0000256" key="7">
    <source>
        <dbReference type="ARBA" id="ARBA00022801"/>
    </source>
</evidence>
<evidence type="ECO:0000256" key="10">
    <source>
        <dbReference type="ARBA" id="ARBA00022989"/>
    </source>
</evidence>
<dbReference type="EMBL" id="JANFXK010000004">
    <property type="protein sequence ID" value="MCQ4636167.1"/>
    <property type="molecule type" value="Genomic_DNA"/>
</dbReference>
<dbReference type="NCBIfam" id="TIGR01241">
    <property type="entry name" value="FtsH_fam"/>
    <property type="match status" value="1"/>
</dbReference>
<evidence type="ECO:0000256" key="6">
    <source>
        <dbReference type="ARBA" id="ARBA00022741"/>
    </source>
</evidence>
<organism evidence="18 19">
    <name type="scientific">Anaerovorax odorimutans</name>
    <dbReference type="NCBI Taxonomy" id="109327"/>
    <lineage>
        <taxon>Bacteria</taxon>
        <taxon>Bacillati</taxon>
        <taxon>Bacillota</taxon>
        <taxon>Clostridia</taxon>
        <taxon>Peptostreptococcales</taxon>
        <taxon>Anaerovoracaceae</taxon>
        <taxon>Anaerovorax</taxon>
    </lineage>
</organism>
<dbReference type="InterPro" id="IPR027417">
    <property type="entry name" value="P-loop_NTPase"/>
</dbReference>
<dbReference type="GO" id="GO:0008237">
    <property type="term" value="F:metallopeptidase activity"/>
    <property type="evidence" value="ECO:0007669"/>
    <property type="project" value="UniProtKB-KW"/>
</dbReference>
<evidence type="ECO:0000256" key="12">
    <source>
        <dbReference type="ARBA" id="ARBA00023136"/>
    </source>
</evidence>
<dbReference type="HAMAP" id="MF_01458">
    <property type="entry name" value="FtsH"/>
    <property type="match status" value="1"/>
</dbReference>
<dbReference type="InterPro" id="IPR011546">
    <property type="entry name" value="Pept_M41_FtsH_extracell"/>
</dbReference>
<feature type="binding site" evidence="13">
    <location>
        <begin position="211"/>
        <end position="218"/>
    </location>
    <ligand>
        <name>ATP</name>
        <dbReference type="ChEBI" id="CHEBI:30616"/>
    </ligand>
</feature>
<comment type="function">
    <text evidence="13">Acts as a processive, ATP-dependent zinc metallopeptidase for both cytoplasmic and membrane proteins. Plays a role in the quality control of integral membrane proteins.</text>
</comment>
<dbReference type="CDD" id="cd19501">
    <property type="entry name" value="RecA-like_FtsH"/>
    <property type="match status" value="1"/>
</dbReference>
<gene>
    <name evidence="13 18" type="primary">ftsH</name>
    <name evidence="18" type="ORF">NE619_05460</name>
</gene>
<name>A0ABT1RLW9_9FIRM</name>
<evidence type="ECO:0000256" key="14">
    <source>
        <dbReference type="RuleBase" id="RU003651"/>
    </source>
</evidence>
<feature type="domain" description="AAA+ ATPase" evidence="17">
    <location>
        <begin position="203"/>
        <end position="342"/>
    </location>
</feature>
<dbReference type="InterPro" id="IPR003593">
    <property type="entry name" value="AAA+_ATPase"/>
</dbReference>
<dbReference type="SUPFAM" id="SSF140990">
    <property type="entry name" value="FtsH protease domain-like"/>
    <property type="match status" value="1"/>
</dbReference>
<dbReference type="InterPro" id="IPR003959">
    <property type="entry name" value="ATPase_AAA_core"/>
</dbReference>
<evidence type="ECO:0000256" key="8">
    <source>
        <dbReference type="ARBA" id="ARBA00022833"/>
    </source>
</evidence>
<keyword evidence="12 13" id="KW-0472">Membrane</keyword>
<dbReference type="InterPro" id="IPR003960">
    <property type="entry name" value="ATPase_AAA_CS"/>
</dbReference>
<dbReference type="Gene3D" id="3.40.50.300">
    <property type="entry name" value="P-loop containing nucleotide triphosphate hydrolases"/>
    <property type="match status" value="1"/>
</dbReference>
<keyword evidence="6 13" id="KW-0547">Nucleotide-binding</keyword>
<dbReference type="InterPro" id="IPR000642">
    <property type="entry name" value="Peptidase_M41"/>
</dbReference>
<evidence type="ECO:0000256" key="15">
    <source>
        <dbReference type="SAM" id="Coils"/>
    </source>
</evidence>
<dbReference type="InterPro" id="IPR005936">
    <property type="entry name" value="FtsH"/>
</dbReference>
<proteinExistence type="inferred from homology"/>
<keyword evidence="7 13" id="KW-0378">Hydrolase</keyword>
<feature type="binding site" evidence="13">
    <location>
        <position position="437"/>
    </location>
    <ligand>
        <name>Zn(2+)</name>
        <dbReference type="ChEBI" id="CHEBI:29105"/>
        <note>catalytic</note>
    </ligand>
</feature>
<evidence type="ECO:0000256" key="5">
    <source>
        <dbReference type="ARBA" id="ARBA00022723"/>
    </source>
</evidence>
<keyword evidence="4 13" id="KW-0812">Transmembrane</keyword>
<evidence type="ECO:0000256" key="2">
    <source>
        <dbReference type="ARBA" id="ARBA00010044"/>
    </source>
</evidence>
<evidence type="ECO:0000256" key="11">
    <source>
        <dbReference type="ARBA" id="ARBA00023049"/>
    </source>
</evidence>
<feature type="region of interest" description="Disordered" evidence="16">
    <location>
        <begin position="627"/>
        <end position="735"/>
    </location>
</feature>
<dbReference type="PANTHER" id="PTHR23076">
    <property type="entry name" value="METALLOPROTEASE M41 FTSH"/>
    <property type="match status" value="1"/>
</dbReference>
<feature type="active site" evidence="13">
    <location>
        <position position="434"/>
    </location>
</feature>
<dbReference type="SUPFAM" id="SSF52540">
    <property type="entry name" value="P-loop containing nucleoside triphosphate hydrolases"/>
    <property type="match status" value="1"/>
</dbReference>
<dbReference type="PANTHER" id="PTHR23076:SF113">
    <property type="entry name" value="ATP-DEPENDENT ZINC METALLOPROTEASE FTSH 1, CHLOROPLASTIC-RELATED"/>
    <property type="match status" value="1"/>
</dbReference>